<evidence type="ECO:0000313" key="2">
    <source>
        <dbReference type="EMBL" id="KNE68509.1"/>
    </source>
</evidence>
<protein>
    <submittedName>
        <fullName evidence="2">Uncharacterized protein</fullName>
    </submittedName>
</protein>
<accession>A0A0L0T1R1</accession>
<dbReference type="EMBL" id="GG745357">
    <property type="protein sequence ID" value="KNE68509.1"/>
    <property type="molecule type" value="Genomic_DNA"/>
</dbReference>
<keyword evidence="3" id="KW-1185">Reference proteome</keyword>
<name>A0A0L0T1R1_ALLM3</name>
<reference evidence="2 3" key="1">
    <citation type="submission" date="2009-11" db="EMBL/GenBank/DDBJ databases">
        <title>Annotation of Allomyces macrogynus ATCC 38327.</title>
        <authorList>
            <consortium name="The Broad Institute Genome Sequencing Platform"/>
            <person name="Russ C."/>
            <person name="Cuomo C."/>
            <person name="Burger G."/>
            <person name="Gray M.W."/>
            <person name="Holland P.W.H."/>
            <person name="King N."/>
            <person name="Lang F.B.F."/>
            <person name="Roger A.J."/>
            <person name="Ruiz-Trillo I."/>
            <person name="Young S.K."/>
            <person name="Zeng Q."/>
            <person name="Gargeya S."/>
            <person name="Fitzgerald M."/>
            <person name="Haas B."/>
            <person name="Abouelleil A."/>
            <person name="Alvarado L."/>
            <person name="Arachchi H.M."/>
            <person name="Berlin A."/>
            <person name="Chapman S.B."/>
            <person name="Gearin G."/>
            <person name="Goldberg J."/>
            <person name="Griggs A."/>
            <person name="Gujja S."/>
            <person name="Hansen M."/>
            <person name="Heiman D."/>
            <person name="Howarth C."/>
            <person name="Larimer J."/>
            <person name="Lui A."/>
            <person name="MacDonald P.J.P."/>
            <person name="McCowen C."/>
            <person name="Montmayeur A."/>
            <person name="Murphy C."/>
            <person name="Neiman D."/>
            <person name="Pearson M."/>
            <person name="Priest M."/>
            <person name="Roberts A."/>
            <person name="Saif S."/>
            <person name="Shea T."/>
            <person name="Sisk P."/>
            <person name="Stolte C."/>
            <person name="Sykes S."/>
            <person name="Wortman J."/>
            <person name="Nusbaum C."/>
            <person name="Birren B."/>
        </authorList>
    </citation>
    <scope>NUCLEOTIDE SEQUENCE [LARGE SCALE GENOMIC DNA]</scope>
    <source>
        <strain evidence="2 3">ATCC 38327</strain>
    </source>
</reference>
<dbReference type="VEuPathDB" id="FungiDB:AMAG_19734"/>
<feature type="region of interest" description="Disordered" evidence="1">
    <location>
        <begin position="1"/>
        <end position="32"/>
    </location>
</feature>
<evidence type="ECO:0000313" key="3">
    <source>
        <dbReference type="Proteomes" id="UP000054350"/>
    </source>
</evidence>
<evidence type="ECO:0000256" key="1">
    <source>
        <dbReference type="SAM" id="MobiDB-lite"/>
    </source>
</evidence>
<dbReference type="Proteomes" id="UP000054350">
    <property type="component" value="Unassembled WGS sequence"/>
</dbReference>
<gene>
    <name evidence="2" type="ORF">AMAG_19734</name>
</gene>
<organism evidence="2 3">
    <name type="scientific">Allomyces macrogynus (strain ATCC 38327)</name>
    <name type="common">Allomyces javanicus var. macrogynus</name>
    <dbReference type="NCBI Taxonomy" id="578462"/>
    <lineage>
        <taxon>Eukaryota</taxon>
        <taxon>Fungi</taxon>
        <taxon>Fungi incertae sedis</taxon>
        <taxon>Blastocladiomycota</taxon>
        <taxon>Blastocladiomycetes</taxon>
        <taxon>Blastocladiales</taxon>
        <taxon>Blastocladiaceae</taxon>
        <taxon>Allomyces</taxon>
    </lineage>
</organism>
<reference evidence="3" key="2">
    <citation type="submission" date="2009-11" db="EMBL/GenBank/DDBJ databases">
        <title>The Genome Sequence of Allomyces macrogynus strain ATCC 38327.</title>
        <authorList>
            <consortium name="The Broad Institute Genome Sequencing Platform"/>
            <person name="Russ C."/>
            <person name="Cuomo C."/>
            <person name="Shea T."/>
            <person name="Young S.K."/>
            <person name="Zeng Q."/>
            <person name="Koehrsen M."/>
            <person name="Haas B."/>
            <person name="Borodovsky M."/>
            <person name="Guigo R."/>
            <person name="Alvarado L."/>
            <person name="Berlin A."/>
            <person name="Borenstein D."/>
            <person name="Chen Z."/>
            <person name="Engels R."/>
            <person name="Freedman E."/>
            <person name="Gellesch M."/>
            <person name="Goldberg J."/>
            <person name="Griggs A."/>
            <person name="Gujja S."/>
            <person name="Heiman D."/>
            <person name="Hepburn T."/>
            <person name="Howarth C."/>
            <person name="Jen D."/>
            <person name="Larson L."/>
            <person name="Lewis B."/>
            <person name="Mehta T."/>
            <person name="Park D."/>
            <person name="Pearson M."/>
            <person name="Roberts A."/>
            <person name="Saif S."/>
            <person name="Shenoy N."/>
            <person name="Sisk P."/>
            <person name="Stolte C."/>
            <person name="Sykes S."/>
            <person name="Walk T."/>
            <person name="White J."/>
            <person name="Yandava C."/>
            <person name="Burger G."/>
            <person name="Gray M.W."/>
            <person name="Holland P.W.H."/>
            <person name="King N."/>
            <person name="Lang F.B.F."/>
            <person name="Roger A.J."/>
            <person name="Ruiz-Trillo I."/>
            <person name="Lander E."/>
            <person name="Nusbaum C."/>
        </authorList>
    </citation>
    <scope>NUCLEOTIDE SEQUENCE [LARGE SCALE GENOMIC DNA]</scope>
    <source>
        <strain evidence="3">ATCC 38327</strain>
    </source>
</reference>
<proteinExistence type="predicted"/>
<feature type="compositionally biased region" description="Basic and acidic residues" evidence="1">
    <location>
        <begin position="1"/>
        <end position="12"/>
    </location>
</feature>
<sequence length="76" mass="7743">MTESTEYSRRVSDVSSAPSRRGSAWQLGEPLPMPVPLEANGAPPVAMGVPVPPVPVKHLATPARVGGSGAAAVGRE</sequence>
<dbReference type="AlphaFoldDB" id="A0A0L0T1R1"/>